<evidence type="ECO:0000256" key="1">
    <source>
        <dbReference type="SAM" id="MobiDB-lite"/>
    </source>
</evidence>
<dbReference type="Proteomes" id="UP000650467">
    <property type="component" value="Unassembled WGS sequence"/>
</dbReference>
<comment type="caution">
    <text evidence="2">The sequence shown here is derived from an EMBL/GenBank/DDBJ whole genome shotgun (WGS) entry which is preliminary data.</text>
</comment>
<dbReference type="EMBL" id="JAEHOC010000052">
    <property type="protein sequence ID" value="KAG2425852.1"/>
    <property type="molecule type" value="Genomic_DNA"/>
</dbReference>
<dbReference type="AlphaFoldDB" id="A0A835SJ20"/>
<accession>A0A835SJ20</accession>
<name>A0A835SJ20_CHLIN</name>
<evidence type="ECO:0000313" key="3">
    <source>
        <dbReference type="Proteomes" id="UP000650467"/>
    </source>
</evidence>
<gene>
    <name evidence="2" type="ORF">HXX76_013476</name>
</gene>
<proteinExistence type="predicted"/>
<feature type="compositionally biased region" description="Basic and acidic residues" evidence="1">
    <location>
        <begin position="89"/>
        <end position="103"/>
    </location>
</feature>
<evidence type="ECO:0000313" key="2">
    <source>
        <dbReference type="EMBL" id="KAG2425852.1"/>
    </source>
</evidence>
<protein>
    <submittedName>
        <fullName evidence="2">Uncharacterized protein</fullName>
    </submittedName>
</protein>
<sequence length="103" mass="11465">MAITMESLASLEKIQVFDVYVGKDIASIAANLHTTEELQSFFTLGVPCYFTADVRTGRPKGAPSLDRPGDHGWKPKRYKPLPSNFSEASVKEQQGHKRDAWVV</sequence>
<reference evidence="2" key="1">
    <citation type="journal article" date="2020" name="bioRxiv">
        <title>Comparative genomics of Chlamydomonas.</title>
        <authorList>
            <person name="Craig R.J."/>
            <person name="Hasan A.R."/>
            <person name="Ness R.W."/>
            <person name="Keightley P.D."/>
        </authorList>
    </citation>
    <scope>NUCLEOTIDE SEQUENCE</scope>
    <source>
        <strain evidence="2">SAG 7.73</strain>
    </source>
</reference>
<feature type="region of interest" description="Disordered" evidence="1">
    <location>
        <begin position="57"/>
        <end position="103"/>
    </location>
</feature>
<keyword evidence="3" id="KW-1185">Reference proteome</keyword>
<organism evidence="2 3">
    <name type="scientific">Chlamydomonas incerta</name>
    <dbReference type="NCBI Taxonomy" id="51695"/>
    <lineage>
        <taxon>Eukaryota</taxon>
        <taxon>Viridiplantae</taxon>
        <taxon>Chlorophyta</taxon>
        <taxon>core chlorophytes</taxon>
        <taxon>Chlorophyceae</taxon>
        <taxon>CS clade</taxon>
        <taxon>Chlamydomonadales</taxon>
        <taxon>Chlamydomonadaceae</taxon>
        <taxon>Chlamydomonas</taxon>
    </lineage>
</organism>